<evidence type="ECO:0000256" key="2">
    <source>
        <dbReference type="ARBA" id="ARBA00001933"/>
    </source>
</evidence>
<dbReference type="Pfam" id="PF01168">
    <property type="entry name" value="Ala_racemase_N"/>
    <property type="match status" value="1"/>
</dbReference>
<comment type="cofactor">
    <cofactor evidence="2 6">
        <name>pyridoxal 5'-phosphate</name>
        <dbReference type="ChEBI" id="CHEBI:597326"/>
    </cofactor>
</comment>
<evidence type="ECO:0000313" key="9">
    <source>
        <dbReference type="Proteomes" id="UP001143330"/>
    </source>
</evidence>
<feature type="domain" description="Alanine racemase C-terminal" evidence="7">
    <location>
        <begin position="244"/>
        <end position="372"/>
    </location>
</feature>
<dbReference type="InterPro" id="IPR001608">
    <property type="entry name" value="Ala_racemase_N"/>
</dbReference>
<accession>A0A9W6N9H2</accession>
<feature type="modified residue" description="N6-(pyridoxal phosphate)lysine" evidence="6">
    <location>
        <position position="39"/>
    </location>
</feature>
<dbReference type="InterPro" id="IPR011079">
    <property type="entry name" value="Ala_racemase_C"/>
</dbReference>
<dbReference type="EC" id="5.1.1.1" evidence="3"/>
<proteinExistence type="predicted"/>
<organism evidence="8 9">
    <name type="scientific">Ancylobacter defluvii</name>
    <dbReference type="NCBI Taxonomy" id="1282440"/>
    <lineage>
        <taxon>Bacteria</taxon>
        <taxon>Pseudomonadati</taxon>
        <taxon>Pseudomonadota</taxon>
        <taxon>Alphaproteobacteria</taxon>
        <taxon>Hyphomicrobiales</taxon>
        <taxon>Xanthobacteraceae</taxon>
        <taxon>Ancylobacter</taxon>
    </lineage>
</organism>
<dbReference type="CDD" id="cd00430">
    <property type="entry name" value="PLPDE_III_AR"/>
    <property type="match status" value="1"/>
</dbReference>
<reference evidence="8" key="1">
    <citation type="journal article" date="2014" name="Int. J. Syst. Evol. Microbiol.">
        <title>Complete genome sequence of Corynebacterium casei LMG S-19264T (=DSM 44701T), isolated from a smear-ripened cheese.</title>
        <authorList>
            <consortium name="US DOE Joint Genome Institute (JGI-PGF)"/>
            <person name="Walter F."/>
            <person name="Albersmeier A."/>
            <person name="Kalinowski J."/>
            <person name="Ruckert C."/>
        </authorList>
    </citation>
    <scope>NUCLEOTIDE SEQUENCE</scope>
    <source>
        <strain evidence="8">VKM B-2789</strain>
    </source>
</reference>
<evidence type="ECO:0000256" key="3">
    <source>
        <dbReference type="ARBA" id="ARBA00013089"/>
    </source>
</evidence>
<dbReference type="SUPFAM" id="SSF51419">
    <property type="entry name" value="PLP-binding barrel"/>
    <property type="match status" value="1"/>
</dbReference>
<dbReference type="Gene3D" id="2.40.37.10">
    <property type="entry name" value="Lyase, Ornithine Decarboxylase, Chain A, domain 1"/>
    <property type="match status" value="1"/>
</dbReference>
<dbReference type="InterPro" id="IPR009006">
    <property type="entry name" value="Ala_racemase/Decarboxylase_C"/>
</dbReference>
<dbReference type="AlphaFoldDB" id="A0A9W6N9H2"/>
<evidence type="ECO:0000256" key="4">
    <source>
        <dbReference type="ARBA" id="ARBA00022898"/>
    </source>
</evidence>
<dbReference type="Proteomes" id="UP001143330">
    <property type="component" value="Unassembled WGS sequence"/>
</dbReference>
<comment type="catalytic activity">
    <reaction evidence="1">
        <text>L-alanine = D-alanine</text>
        <dbReference type="Rhea" id="RHEA:20249"/>
        <dbReference type="ChEBI" id="CHEBI:57416"/>
        <dbReference type="ChEBI" id="CHEBI:57972"/>
        <dbReference type="EC" id="5.1.1.1"/>
    </reaction>
</comment>
<dbReference type="EMBL" id="BSFM01000003">
    <property type="protein sequence ID" value="GLK82421.1"/>
    <property type="molecule type" value="Genomic_DNA"/>
</dbReference>
<dbReference type="InterPro" id="IPR000821">
    <property type="entry name" value="Ala_racemase"/>
</dbReference>
<dbReference type="SMART" id="SM01005">
    <property type="entry name" value="Ala_racemase_C"/>
    <property type="match status" value="1"/>
</dbReference>
<dbReference type="GO" id="GO:0030170">
    <property type="term" value="F:pyridoxal phosphate binding"/>
    <property type="evidence" value="ECO:0007669"/>
    <property type="project" value="TreeGrafter"/>
</dbReference>
<dbReference type="InterPro" id="IPR029066">
    <property type="entry name" value="PLP-binding_barrel"/>
</dbReference>
<sequence length="373" mass="40329">MSAPLRPTWCEIDLGAIAHNVRQLRHLIGPAVAIYMCLKGDASGCGAAEVARRAEAEGVDGFAFGNIDSALACRAAGIKRPILLYPTCLPDSAPLLEQAELMPTLSTLGDVVLWDRAARHRLPVFLKIDGGGFRAGAFPHEAAAMARAITDSRHLRLAGVYGHPMTSYGFDDEPYTLAQLDAIKRALAAIEAEGIEVPIRMTSSSAIVLGHPNADLNAVDPGRLVVGMSFQSVAKRHASWKPALVGLKSRLVMVRALAPTDDLVRAPFLRLRPNMRLGLIPFGWSDGYPKSMPPNATALIRGRRVPLLGPSHSELLRVDLTDVPDAQVGDEVVLLGRSGDVAIQIEELAEQWRMSTHELFPAIGKTLPRRYID</sequence>
<dbReference type="SUPFAM" id="SSF50621">
    <property type="entry name" value="Alanine racemase C-terminal domain-like"/>
    <property type="match status" value="1"/>
</dbReference>
<dbReference type="NCBIfam" id="TIGR00492">
    <property type="entry name" value="alr"/>
    <property type="match status" value="1"/>
</dbReference>
<dbReference type="GO" id="GO:0005829">
    <property type="term" value="C:cytosol"/>
    <property type="evidence" value="ECO:0007669"/>
    <property type="project" value="TreeGrafter"/>
</dbReference>
<gene>
    <name evidence="8" type="ORF">GCM10017653_04900</name>
</gene>
<dbReference type="RefSeq" id="WP_213363071.1">
    <property type="nucleotide sequence ID" value="NZ_BSFM01000003.1"/>
</dbReference>
<name>A0A9W6N9H2_9HYPH</name>
<evidence type="ECO:0000259" key="7">
    <source>
        <dbReference type="SMART" id="SM01005"/>
    </source>
</evidence>
<keyword evidence="4 6" id="KW-0663">Pyridoxal phosphate</keyword>
<evidence type="ECO:0000256" key="6">
    <source>
        <dbReference type="PIRSR" id="PIRSR600821-50"/>
    </source>
</evidence>
<evidence type="ECO:0000313" key="8">
    <source>
        <dbReference type="EMBL" id="GLK82421.1"/>
    </source>
</evidence>
<dbReference type="GO" id="GO:0030632">
    <property type="term" value="P:D-alanine biosynthetic process"/>
    <property type="evidence" value="ECO:0007669"/>
    <property type="project" value="TreeGrafter"/>
</dbReference>
<dbReference type="PRINTS" id="PR00992">
    <property type="entry name" value="ALARACEMASE"/>
</dbReference>
<reference evidence="8" key="2">
    <citation type="submission" date="2023-01" db="EMBL/GenBank/DDBJ databases">
        <authorList>
            <person name="Sun Q."/>
            <person name="Evtushenko L."/>
        </authorList>
    </citation>
    <scope>NUCLEOTIDE SEQUENCE</scope>
    <source>
        <strain evidence="8">VKM B-2789</strain>
    </source>
</reference>
<evidence type="ECO:0000256" key="1">
    <source>
        <dbReference type="ARBA" id="ARBA00000316"/>
    </source>
</evidence>
<dbReference type="Pfam" id="PF00842">
    <property type="entry name" value="Ala_racemase_C"/>
    <property type="match status" value="1"/>
</dbReference>
<dbReference type="GO" id="GO:0008784">
    <property type="term" value="F:alanine racemase activity"/>
    <property type="evidence" value="ECO:0007669"/>
    <property type="project" value="UniProtKB-EC"/>
</dbReference>
<dbReference type="PANTHER" id="PTHR30511">
    <property type="entry name" value="ALANINE RACEMASE"/>
    <property type="match status" value="1"/>
</dbReference>
<dbReference type="Gene3D" id="3.20.20.10">
    <property type="entry name" value="Alanine racemase"/>
    <property type="match status" value="1"/>
</dbReference>
<keyword evidence="5" id="KW-0413">Isomerase</keyword>
<evidence type="ECO:0000256" key="5">
    <source>
        <dbReference type="ARBA" id="ARBA00023235"/>
    </source>
</evidence>
<dbReference type="PANTHER" id="PTHR30511:SF0">
    <property type="entry name" value="ALANINE RACEMASE, CATABOLIC-RELATED"/>
    <property type="match status" value="1"/>
</dbReference>
<protein>
    <recommendedName>
        <fullName evidence="3">alanine racemase</fullName>
        <ecNumber evidence="3">5.1.1.1</ecNumber>
    </recommendedName>
</protein>
<comment type="caution">
    <text evidence="8">The sequence shown here is derived from an EMBL/GenBank/DDBJ whole genome shotgun (WGS) entry which is preliminary data.</text>
</comment>
<keyword evidence="9" id="KW-1185">Reference proteome</keyword>